<evidence type="ECO:0000256" key="1">
    <source>
        <dbReference type="SAM" id="Phobius"/>
    </source>
</evidence>
<keyword evidence="1" id="KW-1133">Transmembrane helix</keyword>
<dbReference type="Proteomes" id="UP000438983">
    <property type="component" value="Chromosome"/>
</dbReference>
<keyword evidence="1" id="KW-0812">Transmembrane</keyword>
<name>A0A6I6LUM9_STUST</name>
<organism evidence="2 3">
    <name type="scientific">Stutzerimonas stutzeri</name>
    <name type="common">Pseudomonas stutzeri</name>
    <dbReference type="NCBI Taxonomy" id="316"/>
    <lineage>
        <taxon>Bacteria</taxon>
        <taxon>Pseudomonadati</taxon>
        <taxon>Pseudomonadota</taxon>
        <taxon>Gammaproteobacteria</taxon>
        <taxon>Pseudomonadales</taxon>
        <taxon>Pseudomonadaceae</taxon>
        <taxon>Stutzerimonas</taxon>
    </lineage>
</organism>
<dbReference type="AlphaFoldDB" id="A0A6I6LUM9"/>
<gene>
    <name evidence="2" type="ORF">GQA94_19015</name>
</gene>
<reference evidence="2 3" key="1">
    <citation type="submission" date="2019-12" db="EMBL/GenBank/DDBJ databases">
        <title>Complete genome sequence of Pseudomonas stutzeri.</title>
        <authorList>
            <person name="Lim S.R."/>
            <person name="Kim J.H."/>
        </authorList>
    </citation>
    <scope>NUCLEOTIDE SEQUENCE [LARGE SCALE GENOMIC DNA]</scope>
    <source>
        <strain evidence="2 3">PM101005</strain>
    </source>
</reference>
<dbReference type="RefSeq" id="WP_158189471.1">
    <property type="nucleotide sequence ID" value="NZ_CP046902.1"/>
</dbReference>
<feature type="transmembrane region" description="Helical" evidence="1">
    <location>
        <begin position="6"/>
        <end position="24"/>
    </location>
</feature>
<evidence type="ECO:0008006" key="4">
    <source>
        <dbReference type="Google" id="ProtNLM"/>
    </source>
</evidence>
<evidence type="ECO:0000313" key="2">
    <source>
        <dbReference type="EMBL" id="QGZ32036.1"/>
    </source>
</evidence>
<evidence type="ECO:0000313" key="3">
    <source>
        <dbReference type="Proteomes" id="UP000438983"/>
    </source>
</evidence>
<accession>A0A6I6LUM9</accession>
<protein>
    <recommendedName>
        <fullName evidence="4">30S ribosomal protein S3</fullName>
    </recommendedName>
</protein>
<dbReference type="EMBL" id="CP046902">
    <property type="protein sequence ID" value="QGZ32036.1"/>
    <property type="molecule type" value="Genomic_DNA"/>
</dbReference>
<keyword evidence="1" id="KW-0472">Membrane</keyword>
<sequence length="89" mass="10282">MDYFIITVVTLAGLVFHAWLFLHFRRWADRDLALSLAGDDPKKREWALQRLAAAKATRVKRKDLQTWLERELNGYDRDVTAARAPAAGR</sequence>
<proteinExistence type="predicted"/>
<dbReference type="OrthoDB" id="6089792at2"/>